<dbReference type="EMBL" id="JAAIUW010000003">
    <property type="protein sequence ID" value="KAF7838615.1"/>
    <property type="molecule type" value="Genomic_DNA"/>
</dbReference>
<gene>
    <name evidence="1" type="ORF">G2W53_007097</name>
</gene>
<dbReference type="Proteomes" id="UP000634136">
    <property type="component" value="Unassembled WGS sequence"/>
</dbReference>
<accession>A0A834X659</accession>
<dbReference type="AlphaFoldDB" id="A0A834X659"/>
<reference evidence="1" key="1">
    <citation type="submission" date="2020-09" db="EMBL/GenBank/DDBJ databases">
        <title>Genome-Enabled Discovery of Anthraquinone Biosynthesis in Senna tora.</title>
        <authorList>
            <person name="Kang S.-H."/>
            <person name="Pandey R.P."/>
            <person name="Lee C.-M."/>
            <person name="Sim J.-S."/>
            <person name="Jeong J.-T."/>
            <person name="Choi B.-S."/>
            <person name="Jung M."/>
            <person name="Ginzburg D."/>
            <person name="Zhao K."/>
            <person name="Won S.Y."/>
            <person name="Oh T.-J."/>
            <person name="Yu Y."/>
            <person name="Kim N.-H."/>
            <person name="Lee O.R."/>
            <person name="Lee T.-H."/>
            <person name="Bashyal P."/>
            <person name="Kim T.-S."/>
            <person name="Lee W.-H."/>
            <person name="Kawkins C."/>
            <person name="Kim C.-K."/>
            <person name="Kim J.S."/>
            <person name="Ahn B.O."/>
            <person name="Rhee S.Y."/>
            <person name="Sohng J.K."/>
        </authorList>
    </citation>
    <scope>NUCLEOTIDE SEQUENCE</scope>
    <source>
        <tissue evidence="1">Leaf</tissue>
    </source>
</reference>
<name>A0A834X659_9FABA</name>
<proteinExistence type="predicted"/>
<evidence type="ECO:0000313" key="1">
    <source>
        <dbReference type="EMBL" id="KAF7838615.1"/>
    </source>
</evidence>
<organism evidence="1 2">
    <name type="scientific">Senna tora</name>
    <dbReference type="NCBI Taxonomy" id="362788"/>
    <lineage>
        <taxon>Eukaryota</taxon>
        <taxon>Viridiplantae</taxon>
        <taxon>Streptophyta</taxon>
        <taxon>Embryophyta</taxon>
        <taxon>Tracheophyta</taxon>
        <taxon>Spermatophyta</taxon>
        <taxon>Magnoliopsida</taxon>
        <taxon>eudicotyledons</taxon>
        <taxon>Gunneridae</taxon>
        <taxon>Pentapetalae</taxon>
        <taxon>rosids</taxon>
        <taxon>fabids</taxon>
        <taxon>Fabales</taxon>
        <taxon>Fabaceae</taxon>
        <taxon>Caesalpinioideae</taxon>
        <taxon>Cassia clade</taxon>
        <taxon>Senna</taxon>
    </lineage>
</organism>
<comment type="caution">
    <text evidence="1">The sequence shown here is derived from an EMBL/GenBank/DDBJ whole genome shotgun (WGS) entry which is preliminary data.</text>
</comment>
<evidence type="ECO:0000313" key="2">
    <source>
        <dbReference type="Proteomes" id="UP000634136"/>
    </source>
</evidence>
<sequence length="114" mass="12131">MKLKQCPPWMFAEVPSEASGLVSTFLISTLDTVGCSTALTCGGAESISGLVTERVLRLTNRRASASILLSWIMLDDDGSRGRVSPKFLGGASTETELLAARSISLRAPKDRSTI</sequence>
<protein>
    <submittedName>
        <fullName evidence="1">Uncharacterized protein</fullName>
    </submittedName>
</protein>
<keyword evidence="2" id="KW-1185">Reference proteome</keyword>